<dbReference type="SMART" id="SM00239">
    <property type="entry name" value="C2"/>
    <property type="match status" value="1"/>
</dbReference>
<feature type="region of interest" description="Disordered" evidence="1">
    <location>
        <begin position="168"/>
        <end position="238"/>
    </location>
</feature>
<evidence type="ECO:0000313" key="3">
    <source>
        <dbReference type="EMBL" id="GAD98828.1"/>
    </source>
</evidence>
<feature type="compositionally biased region" description="Polar residues" evidence="1">
    <location>
        <begin position="826"/>
        <end position="847"/>
    </location>
</feature>
<feature type="compositionally biased region" description="Basic and acidic residues" evidence="1">
    <location>
        <begin position="724"/>
        <end position="736"/>
    </location>
</feature>
<dbReference type="EMBL" id="BAUL01000261">
    <property type="protein sequence ID" value="GAD98828.1"/>
    <property type="molecule type" value="Genomic_DNA"/>
</dbReference>
<dbReference type="InterPro" id="IPR000008">
    <property type="entry name" value="C2_dom"/>
</dbReference>
<feature type="region of interest" description="Disordered" evidence="1">
    <location>
        <begin position="445"/>
        <end position="552"/>
    </location>
</feature>
<dbReference type="SUPFAM" id="SSF49562">
    <property type="entry name" value="C2 domain (Calcium/lipid-binding domain, CaLB)"/>
    <property type="match status" value="1"/>
</dbReference>
<feature type="region of interest" description="Disordered" evidence="1">
    <location>
        <begin position="901"/>
        <end position="920"/>
    </location>
</feature>
<feature type="domain" description="C2" evidence="2">
    <location>
        <begin position="16"/>
        <end position="133"/>
    </location>
</feature>
<comment type="caution">
    <text evidence="3">The sequence shown here is derived from an EMBL/GenBank/DDBJ whole genome shotgun (WGS) entry which is preliminary data.</text>
</comment>
<dbReference type="eggNOG" id="ENOG502RDJ2">
    <property type="taxonomic scope" value="Eukaryota"/>
</dbReference>
<keyword evidence="4" id="KW-1185">Reference proteome</keyword>
<feature type="compositionally biased region" description="Polar residues" evidence="1">
    <location>
        <begin position="905"/>
        <end position="920"/>
    </location>
</feature>
<feature type="region of interest" description="Disordered" evidence="1">
    <location>
        <begin position="262"/>
        <end position="313"/>
    </location>
</feature>
<feature type="region of interest" description="Disordered" evidence="1">
    <location>
        <begin position="596"/>
        <end position="672"/>
    </location>
</feature>
<dbReference type="CDD" id="cd08681">
    <property type="entry name" value="C2_fungal_Inn1p-like"/>
    <property type="match status" value="1"/>
</dbReference>
<dbReference type="OrthoDB" id="270970at2759"/>
<feature type="compositionally biased region" description="Basic and acidic residues" evidence="1">
    <location>
        <begin position="445"/>
        <end position="454"/>
    </location>
</feature>
<feature type="region of interest" description="Disordered" evidence="1">
    <location>
        <begin position="333"/>
        <end position="386"/>
    </location>
</feature>
<reference evidence="4" key="1">
    <citation type="journal article" date="2014" name="Genome Announc.">
        <title>Draft genome sequence of the formaldehyde-resistant fungus Byssochlamys spectabilis No. 5 (anamorph Paecilomyces variotii No. 5) (NBRC109023).</title>
        <authorList>
            <person name="Oka T."/>
            <person name="Ekino K."/>
            <person name="Fukuda K."/>
            <person name="Nomura Y."/>
        </authorList>
    </citation>
    <scope>NUCLEOTIDE SEQUENCE [LARGE SCALE GENOMIC DNA]</scope>
    <source>
        <strain evidence="4">No. 5 / NBRC 109023</strain>
    </source>
</reference>
<evidence type="ECO:0000313" key="4">
    <source>
        <dbReference type="Proteomes" id="UP000018001"/>
    </source>
</evidence>
<dbReference type="InParanoid" id="V5G332"/>
<feature type="region of interest" description="Disordered" evidence="1">
    <location>
        <begin position="685"/>
        <end position="856"/>
    </location>
</feature>
<feature type="compositionally biased region" description="Low complexity" evidence="1">
    <location>
        <begin position="205"/>
        <end position="226"/>
    </location>
</feature>
<feature type="compositionally biased region" description="Basic and acidic residues" evidence="1">
    <location>
        <begin position="806"/>
        <end position="817"/>
    </location>
</feature>
<feature type="compositionally biased region" description="Low complexity" evidence="1">
    <location>
        <begin position="632"/>
        <end position="641"/>
    </location>
</feature>
<organism evidence="3 4">
    <name type="scientific">Byssochlamys spectabilis (strain No. 5 / NBRC 109023)</name>
    <name type="common">Paecilomyces variotii</name>
    <dbReference type="NCBI Taxonomy" id="1356009"/>
    <lineage>
        <taxon>Eukaryota</taxon>
        <taxon>Fungi</taxon>
        <taxon>Dikarya</taxon>
        <taxon>Ascomycota</taxon>
        <taxon>Pezizomycotina</taxon>
        <taxon>Eurotiomycetes</taxon>
        <taxon>Eurotiomycetidae</taxon>
        <taxon>Eurotiales</taxon>
        <taxon>Thermoascaceae</taxon>
        <taxon>Paecilomyces</taxon>
    </lineage>
</organism>
<dbReference type="Pfam" id="PF00168">
    <property type="entry name" value="C2"/>
    <property type="match status" value="1"/>
</dbReference>
<dbReference type="Proteomes" id="UP000018001">
    <property type="component" value="Unassembled WGS sequence"/>
</dbReference>
<dbReference type="PANTHER" id="PTHR47052:SF3">
    <property type="entry name" value="INGRESSION PROTEIN 1"/>
    <property type="match status" value="1"/>
</dbReference>
<dbReference type="InterPro" id="IPR035892">
    <property type="entry name" value="C2_domain_sf"/>
</dbReference>
<dbReference type="Gene3D" id="2.60.40.150">
    <property type="entry name" value="C2 domain"/>
    <property type="match status" value="1"/>
</dbReference>
<dbReference type="PROSITE" id="PS50004">
    <property type="entry name" value="C2"/>
    <property type="match status" value="1"/>
</dbReference>
<dbReference type="AlphaFoldDB" id="V5G332"/>
<feature type="compositionally biased region" description="Basic and acidic residues" evidence="1">
    <location>
        <begin position="338"/>
        <end position="354"/>
    </location>
</feature>
<sequence>MVSKVPKLPISAINGHTAGIYADMSVDGPSIGTLVAVVDRAKNLPNRKTMGKQNPYCAARLGKEAKKTETDMRGGQTPRWDQELRFTVHESPDYYQLKVSVFNDDKRTDLIGETWIDLKNLVIPGGGQSDQWHQLQFKGKYAGEVRIEMTYYDTRPEDEAVIERRKGVEKVAPKSAVPAPVPAGTSLSGPREPKPLKRRPLPIDPTGAPAARPATADQPHSASSYAHPPPTRPVMHEHAHTAPPVTSEYARPTSRHAAVPEPLFAAPPQGSSSVPRTPRGYHTSEDLQREYVQVNGRHGKSRSQKYHYEPRQMYQERPVEVHYQQAPPEVAYEVVPQSDRRQQPVEDRYYRTADGEVIYSRGYETEPPRHAPVTAEQPRYHTEPSYGQRSIVVANPSTATVVYDAPPPEFTYARTVPGAVEPRRHSETAAVPAKIDVYRETQLRKAASREEYHPEYASMQPRVEDEDEDGPPPPPPVHKSSFSQTSQAQDLPAVPYQAYSPDPMRSASPSTDFDMATSAMSMSSRTSYSQHPQGRLQDIPANGPDVPPSLVAGYDPVIAEAESARAIYEKRAHRNHDEMHLPEKTVAQVPEQPLYQTPTGIHRSNAVPTAEPGSSYADTRVGKPRSVSPNTRGVPPRKSVSPRPPPVEERGLSGVPFSPDSYDALNPNAGRSKVRSAVVAFEGPEGGRDAISAGNDHDMEPIIGDDGKVIDPSDHLPSDTWAPEPERKTKKPEVVVRFKHTPQSSAATRSSRDTVATRPYSRPQVIEVGGSPSSTERASRNRLQKHRPVTYATASPTNNPVVRTSPRGDHVLRERENYSGYGHARNYSSPSAYDSSPNYRVSTSPTPASKLYETRSGPPIPAKVPVAQPMNQNYPVMGASPSMDALSREIKSIDIGTVGCGSGRTARSSETSTSVWTQVT</sequence>
<protein>
    <submittedName>
        <fullName evidence="3">Conserved serine proline-rich protein</fullName>
    </submittedName>
</protein>
<gene>
    <name evidence="3" type="ORF">PVAR5_7530</name>
</gene>
<dbReference type="InterPro" id="IPR037791">
    <property type="entry name" value="C2_fungal_Inn1"/>
</dbReference>
<name>V5G332_BYSSN</name>
<feature type="compositionally biased region" description="Low complexity" evidence="1">
    <location>
        <begin position="515"/>
        <end position="529"/>
    </location>
</feature>
<accession>V5G332</accession>
<evidence type="ECO:0000256" key="1">
    <source>
        <dbReference type="SAM" id="MobiDB-lite"/>
    </source>
</evidence>
<feature type="compositionally biased region" description="Polar residues" evidence="1">
    <location>
        <begin position="480"/>
        <end position="489"/>
    </location>
</feature>
<feature type="compositionally biased region" description="Basic and acidic residues" evidence="1">
    <location>
        <begin position="695"/>
        <end position="717"/>
    </location>
</feature>
<dbReference type="PANTHER" id="PTHR47052">
    <property type="entry name" value="CONSERVED SERINE PROLINE-RICH PROTEIN (AFU_ORTHOLOGUE AFUA_2G01790)"/>
    <property type="match status" value="1"/>
</dbReference>
<evidence type="ECO:0000259" key="2">
    <source>
        <dbReference type="PROSITE" id="PS50004"/>
    </source>
</evidence>
<proteinExistence type="predicted"/>
<dbReference type="HOGENOM" id="CLU_008050_0_0_1"/>
<feature type="compositionally biased region" description="Polar residues" evidence="1">
    <location>
        <begin position="792"/>
        <end position="802"/>
    </location>
</feature>
<dbReference type="InterPro" id="IPR052981">
    <property type="entry name" value="Ingression_C2_domain"/>
</dbReference>